<feature type="domain" description="Mechanosensitive ion channel MscS C-terminal" evidence="9">
    <location>
        <begin position="304"/>
        <end position="389"/>
    </location>
</feature>
<feature type="transmembrane region" description="Helical" evidence="7">
    <location>
        <begin position="97"/>
        <end position="118"/>
    </location>
</feature>
<dbReference type="PROSITE" id="PS01246">
    <property type="entry name" value="UPF0003"/>
    <property type="match status" value="1"/>
</dbReference>
<dbReference type="Pfam" id="PF00924">
    <property type="entry name" value="MS_channel_2nd"/>
    <property type="match status" value="1"/>
</dbReference>
<dbReference type="InterPro" id="IPR006685">
    <property type="entry name" value="MscS_channel_2nd"/>
</dbReference>
<proteinExistence type="inferred from homology"/>
<dbReference type="GO" id="GO:0005886">
    <property type="term" value="C:plasma membrane"/>
    <property type="evidence" value="ECO:0007669"/>
    <property type="project" value="UniProtKB-SubCell"/>
</dbReference>
<evidence type="ECO:0000256" key="1">
    <source>
        <dbReference type="ARBA" id="ARBA00004651"/>
    </source>
</evidence>
<evidence type="ECO:0000313" key="11">
    <source>
        <dbReference type="EMBL" id="ROO30986.1"/>
    </source>
</evidence>
<keyword evidence="6 7" id="KW-0472">Membrane</keyword>
<dbReference type="InterPro" id="IPR011014">
    <property type="entry name" value="MscS_channel_TM-2"/>
</dbReference>
<evidence type="ECO:0000256" key="4">
    <source>
        <dbReference type="ARBA" id="ARBA00022692"/>
    </source>
</evidence>
<evidence type="ECO:0000259" key="8">
    <source>
        <dbReference type="Pfam" id="PF00924"/>
    </source>
</evidence>
<accession>A0A423PZG4</accession>
<dbReference type="EMBL" id="AYKG01000008">
    <property type="protein sequence ID" value="ROO30986.1"/>
    <property type="molecule type" value="Genomic_DNA"/>
</dbReference>
<keyword evidence="3" id="KW-1003">Cell membrane</keyword>
<evidence type="ECO:0000259" key="10">
    <source>
        <dbReference type="Pfam" id="PF21088"/>
    </source>
</evidence>
<gene>
    <name evidence="11" type="ORF">SAJA_03915</name>
</gene>
<dbReference type="InterPro" id="IPR049278">
    <property type="entry name" value="MS_channel_C"/>
</dbReference>
<evidence type="ECO:0000256" key="5">
    <source>
        <dbReference type="ARBA" id="ARBA00022989"/>
    </source>
</evidence>
<dbReference type="PANTHER" id="PTHR30347:SF1">
    <property type="entry name" value="MECHANOSENSITIVE CHANNEL MSCK"/>
    <property type="match status" value="1"/>
</dbReference>
<evidence type="ECO:0008006" key="13">
    <source>
        <dbReference type="Google" id="ProtNLM"/>
    </source>
</evidence>
<dbReference type="Proteomes" id="UP000285310">
    <property type="component" value="Unassembled WGS sequence"/>
</dbReference>
<keyword evidence="4 7" id="KW-0812">Transmembrane</keyword>
<comment type="similarity">
    <text evidence="2">Belongs to the MscS (TC 1.A.23) family.</text>
</comment>
<protein>
    <recommendedName>
        <fullName evidence="13">Mechanosensitive ion channel protein MscS</fullName>
    </recommendedName>
</protein>
<dbReference type="InterPro" id="IPR052702">
    <property type="entry name" value="MscS-like_channel"/>
</dbReference>
<feature type="domain" description="Mechanosensitive ion channel transmembrane helices 2/3" evidence="10">
    <location>
        <begin position="187"/>
        <end position="227"/>
    </location>
</feature>
<reference evidence="11 12" key="1">
    <citation type="submission" date="2013-10" db="EMBL/GenBank/DDBJ databases">
        <title>Salinisphaera japonica YTM-1 Genome Sequencing.</title>
        <authorList>
            <person name="Lai Q."/>
            <person name="Li C."/>
            <person name="Shao Z."/>
        </authorList>
    </citation>
    <scope>NUCLEOTIDE SEQUENCE [LARGE SCALE GENOMIC DNA]</scope>
    <source>
        <strain evidence="11 12">YTM-1</strain>
    </source>
</reference>
<dbReference type="SUPFAM" id="SSF50182">
    <property type="entry name" value="Sm-like ribonucleoproteins"/>
    <property type="match status" value="1"/>
</dbReference>
<dbReference type="PANTHER" id="PTHR30347">
    <property type="entry name" value="POTASSIUM CHANNEL RELATED"/>
    <property type="match status" value="1"/>
</dbReference>
<feature type="domain" description="Mechanosensitive ion channel MscS" evidence="8">
    <location>
        <begin position="228"/>
        <end position="294"/>
    </location>
</feature>
<dbReference type="InterPro" id="IPR011066">
    <property type="entry name" value="MscS_channel_C_sf"/>
</dbReference>
<dbReference type="InterPro" id="IPR010920">
    <property type="entry name" value="LSM_dom_sf"/>
</dbReference>
<dbReference type="OrthoDB" id="9799209at2"/>
<keyword evidence="12" id="KW-1185">Reference proteome</keyword>
<keyword evidence="5 7" id="KW-1133">Transmembrane helix</keyword>
<organism evidence="11 12">
    <name type="scientific">Salinisphaera japonica YTM-1</name>
    <dbReference type="NCBI Taxonomy" id="1209778"/>
    <lineage>
        <taxon>Bacteria</taxon>
        <taxon>Pseudomonadati</taxon>
        <taxon>Pseudomonadota</taxon>
        <taxon>Gammaproteobacteria</taxon>
        <taxon>Salinisphaerales</taxon>
        <taxon>Salinisphaeraceae</taxon>
        <taxon>Salinisphaera</taxon>
    </lineage>
</organism>
<feature type="transmembrane region" description="Helical" evidence="7">
    <location>
        <begin position="138"/>
        <end position="162"/>
    </location>
</feature>
<dbReference type="Pfam" id="PF21088">
    <property type="entry name" value="MS_channel_1st"/>
    <property type="match status" value="1"/>
</dbReference>
<dbReference type="InterPro" id="IPR006686">
    <property type="entry name" value="MscS_channel_CS"/>
</dbReference>
<dbReference type="InterPro" id="IPR023408">
    <property type="entry name" value="MscS_beta-dom_sf"/>
</dbReference>
<dbReference type="Gene3D" id="2.30.30.60">
    <property type="match status" value="1"/>
</dbReference>
<evidence type="ECO:0000256" key="7">
    <source>
        <dbReference type="SAM" id="Phobius"/>
    </source>
</evidence>
<evidence type="ECO:0000313" key="12">
    <source>
        <dbReference type="Proteomes" id="UP000285310"/>
    </source>
</evidence>
<dbReference type="GO" id="GO:0008381">
    <property type="term" value="F:mechanosensitive monoatomic ion channel activity"/>
    <property type="evidence" value="ECO:0007669"/>
    <property type="project" value="UniProtKB-ARBA"/>
</dbReference>
<comment type="caution">
    <text evidence="11">The sequence shown here is derived from an EMBL/GenBank/DDBJ whole genome shotgun (WGS) entry which is preliminary data.</text>
</comment>
<dbReference type="RefSeq" id="WP_123657334.1">
    <property type="nucleotide sequence ID" value="NZ_AYKG01000008.1"/>
</dbReference>
<dbReference type="AlphaFoldDB" id="A0A423PZG4"/>
<evidence type="ECO:0000259" key="9">
    <source>
        <dbReference type="Pfam" id="PF21082"/>
    </source>
</evidence>
<dbReference type="Pfam" id="PF21082">
    <property type="entry name" value="MS_channel_3rd"/>
    <property type="match status" value="1"/>
</dbReference>
<dbReference type="InParanoid" id="A0A423PZG4"/>
<dbReference type="SUPFAM" id="SSF82689">
    <property type="entry name" value="Mechanosensitive channel protein MscS (YggB), C-terminal domain"/>
    <property type="match status" value="1"/>
</dbReference>
<feature type="transmembrane region" description="Helical" evidence="7">
    <location>
        <begin position="212"/>
        <end position="241"/>
    </location>
</feature>
<dbReference type="Gene3D" id="3.30.70.100">
    <property type="match status" value="1"/>
</dbReference>
<feature type="transmembrane region" description="Helical" evidence="7">
    <location>
        <begin position="44"/>
        <end position="64"/>
    </location>
</feature>
<comment type="subcellular location">
    <subcellularLocation>
        <location evidence="1">Cell membrane</location>
        <topology evidence="1">Multi-pass membrane protein</topology>
    </subcellularLocation>
</comment>
<feature type="transmembrane region" description="Helical" evidence="7">
    <location>
        <begin position="183"/>
        <end position="206"/>
    </location>
</feature>
<dbReference type="SUPFAM" id="SSF82861">
    <property type="entry name" value="Mechanosensitive channel protein MscS (YggB), transmembrane region"/>
    <property type="match status" value="1"/>
</dbReference>
<name>A0A423PZG4_9GAMM</name>
<evidence type="ECO:0000256" key="2">
    <source>
        <dbReference type="ARBA" id="ARBA00008017"/>
    </source>
</evidence>
<sequence>MRKFLGTGITVLLFVSTVIAGCAALYSVFHPGFFGDLPARKIAWTSLVLLGSWIISRVIDRIAVGMSRGQRAWQKKLRNLLNVDEGEPFREVDLTAALLHLSIWLLVPLALLFVWGLSAQSFSALQHLAWSGFTFGQVQIVPAQLILGALLLVILTALIRWVTGRMEHHWLAATPMETHTREAVSTITGYVLFLIAALVVLSYVGLDLTKLAFIAGALSVGIGFGLQTIVNNFVSGLILLFEQPVRRGNFVTIGETEGFVRRIRIRATEIETLDRTTVAVPNSELLTLHLKNWNLRDRYGRVICAVGVAYGSDVRLVERLLIDVANQNPDVLSQGQAGVPKPAALFIGFGDSTLDFELRCFVRDVTRRYFVRSDLNFAIDAAFREHDVTIAFPQMDIWHRSVPREALSVATRNRPAADADADE</sequence>
<dbReference type="Gene3D" id="1.10.287.1260">
    <property type="match status" value="1"/>
</dbReference>
<dbReference type="InterPro" id="IPR049142">
    <property type="entry name" value="MS_channel_1st"/>
</dbReference>
<evidence type="ECO:0000256" key="6">
    <source>
        <dbReference type="ARBA" id="ARBA00023136"/>
    </source>
</evidence>
<dbReference type="PROSITE" id="PS51257">
    <property type="entry name" value="PROKAR_LIPOPROTEIN"/>
    <property type="match status" value="1"/>
</dbReference>
<evidence type="ECO:0000256" key="3">
    <source>
        <dbReference type="ARBA" id="ARBA00022475"/>
    </source>
</evidence>